<evidence type="ECO:0000313" key="3">
    <source>
        <dbReference type="Proteomes" id="UP000033945"/>
    </source>
</evidence>
<gene>
    <name evidence="2" type="ORF">UW55_C0005G0044</name>
</gene>
<comment type="caution">
    <text evidence="2">The sequence shown here is derived from an EMBL/GenBank/DDBJ whole genome shotgun (WGS) entry which is preliminary data.</text>
</comment>
<evidence type="ECO:0000259" key="1">
    <source>
        <dbReference type="Pfam" id="PF04993"/>
    </source>
</evidence>
<name>A0A0G1LUD3_9BACT</name>
<organism evidence="2 3">
    <name type="scientific">Candidatus Giovannonibacteria bacterium GW2011_GWA2_44_26</name>
    <dbReference type="NCBI Taxonomy" id="1618648"/>
    <lineage>
        <taxon>Bacteria</taxon>
        <taxon>Candidatus Giovannoniibacteriota</taxon>
    </lineage>
</organism>
<reference evidence="2 3" key="1">
    <citation type="journal article" date="2015" name="Nature">
        <title>rRNA introns, odd ribosomes, and small enigmatic genomes across a large radiation of phyla.</title>
        <authorList>
            <person name="Brown C.T."/>
            <person name="Hug L.A."/>
            <person name="Thomas B.C."/>
            <person name="Sharon I."/>
            <person name="Castelle C.J."/>
            <person name="Singh A."/>
            <person name="Wilkins M.J."/>
            <person name="Williams K.H."/>
            <person name="Banfield J.F."/>
        </authorList>
    </citation>
    <scope>NUCLEOTIDE SEQUENCE [LARGE SCALE GENOMIC DNA]</scope>
</reference>
<dbReference type="EMBL" id="LCIT01000005">
    <property type="protein sequence ID" value="KKT63329.1"/>
    <property type="molecule type" value="Genomic_DNA"/>
</dbReference>
<dbReference type="AlphaFoldDB" id="A0A0G1LUD3"/>
<accession>A0A0G1LUD3</accession>
<feature type="domain" description="TfoX N-terminal" evidence="1">
    <location>
        <begin position="25"/>
        <end position="109"/>
    </location>
</feature>
<dbReference type="SUPFAM" id="SSF159894">
    <property type="entry name" value="YgaC/TfoX-N like"/>
    <property type="match status" value="1"/>
</dbReference>
<evidence type="ECO:0000313" key="2">
    <source>
        <dbReference type="EMBL" id="KKT63329.1"/>
    </source>
</evidence>
<proteinExistence type="predicted"/>
<dbReference type="Pfam" id="PF04993">
    <property type="entry name" value="TfoX_N"/>
    <property type="match status" value="1"/>
</dbReference>
<protein>
    <recommendedName>
        <fullName evidence="1">TfoX N-terminal domain-containing protein</fullName>
    </recommendedName>
</protein>
<dbReference type="Gene3D" id="3.30.1460.30">
    <property type="entry name" value="YgaC/TfoX-N like chaperone"/>
    <property type="match status" value="1"/>
</dbReference>
<sequence length="112" mass="12743">MENKYLNKVTTLLKQARPKLPTTHRLEFKNVFGAVGGYVSGKIFISCGKFGVALRLPPDVLDDLFQKKEARHLKYFSKGHVKKEYAVLSKQILGNEHQLKKLVGESIKFVLK</sequence>
<dbReference type="InterPro" id="IPR007076">
    <property type="entry name" value="TfoX_N"/>
</dbReference>
<dbReference type="Proteomes" id="UP000033945">
    <property type="component" value="Unassembled WGS sequence"/>
</dbReference>